<protein>
    <submittedName>
        <fullName evidence="2">Uncharacterized protein</fullName>
    </submittedName>
</protein>
<feature type="transmembrane region" description="Helical" evidence="1">
    <location>
        <begin position="21"/>
        <end position="41"/>
    </location>
</feature>
<name>X1LX92_9ZZZZ</name>
<gene>
    <name evidence="2" type="ORF">S06H3_25733</name>
</gene>
<comment type="caution">
    <text evidence="2">The sequence shown here is derived from an EMBL/GenBank/DDBJ whole genome shotgun (WGS) entry which is preliminary data.</text>
</comment>
<keyword evidence="1" id="KW-0472">Membrane</keyword>
<proteinExistence type="predicted"/>
<keyword evidence="1" id="KW-0812">Transmembrane</keyword>
<reference evidence="2" key="1">
    <citation type="journal article" date="2014" name="Front. Microbiol.">
        <title>High frequency of phylogenetically diverse reductive dehalogenase-homologous genes in deep subseafloor sedimentary metagenomes.</title>
        <authorList>
            <person name="Kawai M."/>
            <person name="Futagami T."/>
            <person name="Toyoda A."/>
            <person name="Takaki Y."/>
            <person name="Nishi S."/>
            <person name="Hori S."/>
            <person name="Arai W."/>
            <person name="Tsubouchi T."/>
            <person name="Morono Y."/>
            <person name="Uchiyama I."/>
            <person name="Ito T."/>
            <person name="Fujiyama A."/>
            <person name="Inagaki F."/>
            <person name="Takami H."/>
        </authorList>
    </citation>
    <scope>NUCLEOTIDE SEQUENCE</scope>
    <source>
        <strain evidence="2">Expedition CK06-06</strain>
    </source>
</reference>
<keyword evidence="1" id="KW-1133">Transmembrane helix</keyword>
<evidence type="ECO:0000256" key="1">
    <source>
        <dbReference type="SAM" id="Phobius"/>
    </source>
</evidence>
<accession>X1LX92</accession>
<sequence>MAKTTAVARRRRYYPAKRRRYRSSGIKIPLGIVAGLAPYVIDLKKGYDADGFQGMGMYGIRSLTGYNYIEHDWHLADMRYGLLPILIGMGVHKFIGGTLEQHIAVYNANTGGGYRSM</sequence>
<dbReference type="AlphaFoldDB" id="X1LX92"/>
<organism evidence="2">
    <name type="scientific">marine sediment metagenome</name>
    <dbReference type="NCBI Taxonomy" id="412755"/>
    <lineage>
        <taxon>unclassified sequences</taxon>
        <taxon>metagenomes</taxon>
        <taxon>ecological metagenomes</taxon>
    </lineage>
</organism>
<evidence type="ECO:0000313" key="2">
    <source>
        <dbReference type="EMBL" id="GAI23693.1"/>
    </source>
</evidence>
<dbReference type="EMBL" id="BARV01014827">
    <property type="protein sequence ID" value="GAI23693.1"/>
    <property type="molecule type" value="Genomic_DNA"/>
</dbReference>